<feature type="domain" description="EF-hand" evidence="6">
    <location>
        <begin position="233"/>
        <end position="268"/>
    </location>
</feature>
<dbReference type="PANTHER" id="PTHR24113">
    <property type="entry name" value="RAN GTPASE-ACTIVATING PROTEIN 1"/>
    <property type="match status" value="1"/>
</dbReference>
<keyword evidence="1" id="KW-0343">GTPase activation</keyword>
<dbReference type="SUPFAM" id="SSF47473">
    <property type="entry name" value="EF-hand"/>
    <property type="match status" value="2"/>
</dbReference>
<dbReference type="PANTHER" id="PTHR24113:SF12">
    <property type="entry name" value="RAN GTPASE-ACTIVATING PROTEIN 1"/>
    <property type="match status" value="1"/>
</dbReference>
<feature type="compositionally biased region" description="Polar residues" evidence="5">
    <location>
        <begin position="703"/>
        <end position="724"/>
    </location>
</feature>
<evidence type="ECO:0000256" key="5">
    <source>
        <dbReference type="SAM" id="MobiDB-lite"/>
    </source>
</evidence>
<dbReference type="InterPro" id="IPR013783">
    <property type="entry name" value="Ig-like_fold"/>
</dbReference>
<feature type="region of interest" description="Disordered" evidence="5">
    <location>
        <begin position="692"/>
        <end position="725"/>
    </location>
</feature>
<feature type="compositionally biased region" description="Basic and acidic residues" evidence="5">
    <location>
        <begin position="1299"/>
        <end position="1311"/>
    </location>
</feature>
<feature type="compositionally biased region" description="Basic and acidic residues" evidence="5">
    <location>
        <begin position="134"/>
        <end position="186"/>
    </location>
</feature>
<keyword evidence="4" id="KW-0106">Calcium</keyword>
<dbReference type="Pfam" id="PF13499">
    <property type="entry name" value="EF-hand_7"/>
    <property type="match status" value="2"/>
</dbReference>
<dbReference type="InterPro" id="IPR032675">
    <property type="entry name" value="LRR_dom_sf"/>
</dbReference>
<evidence type="ECO:0000313" key="7">
    <source>
        <dbReference type="EMBL" id="GMI06329.1"/>
    </source>
</evidence>
<feature type="compositionally biased region" description="Basic and acidic residues" evidence="5">
    <location>
        <begin position="91"/>
        <end position="100"/>
    </location>
</feature>
<feature type="compositionally biased region" description="Acidic residues" evidence="5">
    <location>
        <begin position="101"/>
        <end position="112"/>
    </location>
</feature>
<comment type="caution">
    <text evidence="7">The sequence shown here is derived from an EMBL/GenBank/DDBJ whole genome shotgun (WGS) entry which is preliminary data.</text>
</comment>
<protein>
    <recommendedName>
        <fullName evidence="6">EF-hand domain-containing protein</fullName>
    </recommendedName>
</protein>
<feature type="region of interest" description="Disordered" evidence="5">
    <location>
        <begin position="1243"/>
        <end position="1274"/>
    </location>
</feature>
<dbReference type="SUPFAM" id="SSF81296">
    <property type="entry name" value="E set domains"/>
    <property type="match status" value="1"/>
</dbReference>
<feature type="domain" description="EF-hand" evidence="6">
    <location>
        <begin position="269"/>
        <end position="304"/>
    </location>
</feature>
<dbReference type="InterPro" id="IPR027038">
    <property type="entry name" value="RanGap"/>
</dbReference>
<evidence type="ECO:0000256" key="2">
    <source>
        <dbReference type="ARBA" id="ARBA00022614"/>
    </source>
</evidence>
<dbReference type="Gene3D" id="3.80.10.10">
    <property type="entry name" value="Ribonuclease Inhibitor"/>
    <property type="match status" value="1"/>
</dbReference>
<dbReference type="GO" id="GO:0048471">
    <property type="term" value="C:perinuclear region of cytoplasm"/>
    <property type="evidence" value="ECO:0007669"/>
    <property type="project" value="TreeGrafter"/>
</dbReference>
<dbReference type="InterPro" id="IPR011992">
    <property type="entry name" value="EF-hand-dom_pair"/>
</dbReference>
<feature type="region of interest" description="Disordered" evidence="5">
    <location>
        <begin position="2028"/>
        <end position="2057"/>
    </location>
</feature>
<dbReference type="InterPro" id="IPR014756">
    <property type="entry name" value="Ig_E-set"/>
</dbReference>
<dbReference type="Proteomes" id="UP001165160">
    <property type="component" value="Unassembled WGS sequence"/>
</dbReference>
<dbReference type="GO" id="GO:0005509">
    <property type="term" value="F:calcium ion binding"/>
    <property type="evidence" value="ECO:0007669"/>
    <property type="project" value="InterPro"/>
</dbReference>
<dbReference type="GO" id="GO:0031267">
    <property type="term" value="F:small GTPase binding"/>
    <property type="evidence" value="ECO:0007669"/>
    <property type="project" value="TreeGrafter"/>
</dbReference>
<name>A0A9W7CKK2_9STRA</name>
<dbReference type="GO" id="GO:0005829">
    <property type="term" value="C:cytosol"/>
    <property type="evidence" value="ECO:0007669"/>
    <property type="project" value="TreeGrafter"/>
</dbReference>
<reference evidence="8" key="1">
    <citation type="journal article" date="2023" name="Commun. Biol.">
        <title>Genome analysis of Parmales, the sister group of diatoms, reveals the evolutionary specialization of diatoms from phago-mixotrophs to photoautotrophs.</title>
        <authorList>
            <person name="Ban H."/>
            <person name="Sato S."/>
            <person name="Yoshikawa S."/>
            <person name="Yamada K."/>
            <person name="Nakamura Y."/>
            <person name="Ichinomiya M."/>
            <person name="Sato N."/>
            <person name="Blanc-Mathieu R."/>
            <person name="Endo H."/>
            <person name="Kuwata A."/>
            <person name="Ogata H."/>
        </authorList>
    </citation>
    <scope>NUCLEOTIDE SEQUENCE [LARGE SCALE GENOMIC DNA]</scope>
    <source>
        <strain evidence="8">NIES 3699</strain>
    </source>
</reference>
<evidence type="ECO:0000313" key="8">
    <source>
        <dbReference type="Proteomes" id="UP001165160"/>
    </source>
</evidence>
<evidence type="ECO:0000256" key="3">
    <source>
        <dbReference type="ARBA" id="ARBA00022737"/>
    </source>
</evidence>
<dbReference type="CDD" id="cd02859">
    <property type="entry name" value="E_set_AMPKbeta_like_N"/>
    <property type="match status" value="1"/>
</dbReference>
<feature type="region of interest" description="Disordered" evidence="5">
    <location>
        <begin position="1292"/>
        <end position="1322"/>
    </location>
</feature>
<dbReference type="GO" id="GO:0006913">
    <property type="term" value="P:nucleocytoplasmic transport"/>
    <property type="evidence" value="ECO:0007669"/>
    <property type="project" value="TreeGrafter"/>
</dbReference>
<feature type="region of interest" description="Disordered" evidence="5">
    <location>
        <begin position="1834"/>
        <end position="1911"/>
    </location>
</feature>
<dbReference type="GO" id="GO:0005096">
    <property type="term" value="F:GTPase activator activity"/>
    <property type="evidence" value="ECO:0007669"/>
    <property type="project" value="UniProtKB-KW"/>
</dbReference>
<dbReference type="SMART" id="SM00368">
    <property type="entry name" value="LRR_RI"/>
    <property type="match status" value="8"/>
</dbReference>
<feature type="compositionally biased region" description="Basic residues" evidence="5">
    <location>
        <begin position="1886"/>
        <end position="1899"/>
    </location>
</feature>
<proteinExistence type="predicted"/>
<dbReference type="PROSITE" id="PS00018">
    <property type="entry name" value="EF_HAND_1"/>
    <property type="match status" value="4"/>
</dbReference>
<keyword evidence="2" id="KW-0433">Leucine-rich repeat</keyword>
<evidence type="ECO:0000256" key="1">
    <source>
        <dbReference type="ARBA" id="ARBA00022468"/>
    </source>
</evidence>
<organism evidence="7 8">
    <name type="scientific">Triparma verrucosa</name>
    <dbReference type="NCBI Taxonomy" id="1606542"/>
    <lineage>
        <taxon>Eukaryota</taxon>
        <taxon>Sar</taxon>
        <taxon>Stramenopiles</taxon>
        <taxon>Ochrophyta</taxon>
        <taxon>Bolidophyceae</taxon>
        <taxon>Parmales</taxon>
        <taxon>Triparmaceae</taxon>
        <taxon>Triparma</taxon>
    </lineage>
</organism>
<sequence>MYVWKAKSRRDRRHFAATGLDTLDEADLETLRKNEITVRKEEEVHRYELEQIEVDKFVKFATEDITSYFETRNGMDEVSAVGAVLMDDRAKAEKAKREAMGEDEDNGDDDDVSVLTTASLEKHEKKKKKREKKEKKEETKEEETSPQEEGKEEKKGTVEEEAEKKIAADKAKEKEEKKLAKEAEKKKMLKSTAGHVPHKKKKGGSDSPEKPLDPMSIEFILEMNPAEMNKDQKTKLKIHQVFSMFDADAGGTINRDEMRNCVDELCIPMDDDELTQVMKEVDEDETGEIDFEEFFGWYQKNAGAATKGKAMGSMALKFAKAMRQYNGESVREEAKRLILACAEREAEEKSRYVFRLSRPPRFCCEYCGESFKNAVDEGVHKAKAKLLHKDWDHEREATLKRQHPVLTILNGPEARKWRVRRLIHSQHLYDPELDGITYEDITVWKNKTRPFNSDPKDKRGDQLRRGQLVEGFDAKVGKRAGFVQRGFVLRDQRPGEGRTRNHMACNPMLLPDIILRLYMDKQPHITKHVKKRARKSGVPLPIDTINNTFLCDPAGGSSKAMVSFHWSGLVYQGAFVMGEFNGYKGERMESQGHVNAAGESEFVLERHLSAGKYHYYFLIDGRKRIDKTKPTVVLNGQKRNIVTVCNPSILGGQGGPYNDGRLAGKNFDAVLGAGGDVSTLVENSSVDMVGKISRGNSRAAASRTGSRPGTNNSGALALRPSSTEGQHRLNAIMTPSNEGMSPNFLPTGGKPLKRIDLVHNMVCDDGSWALAQALIDNHRVHYIDLCSNLITSDGMRHLSTMLRGNGTVTTLKMSANNIGYDGCRAFSNALIFNDELRLRHLELAQNSLGDDGAEALCRGLKGCGTITYLNLDGNRIHDDGATAIGDMLAHNMIITTLQLAYNKIEGVGARAIGQALQKNCTLTNLNMNANPLGPLGLESISVMLRLNDTVNTVSMGYSRVLGKGGSGEGTQGLFELCRMLRINRTLTSLDLAGNGFMEPDAERLLASLHDLDNTQASTRKRNIAIFELKMEDNSFDGEWLIKDHIVQRNGFHNLPSIPLYCKQNEVLWAQLTEEKRYDHLHWLQMKKIKRKLADQRRMQRRAELDARIAAKKAEEEKMIAIENQDDEASIQSAKKEEKRRKKALKRDAAAYRELIREKDPSEMTVEERARIMSREARLETKFEEDNDDMSSLGSFDFIKGGVMIDDELSVVSNLTAGGSMVYRGGKYVFDEDATEDAAASFLGGDGGGSVAQGSVKSSTPFGKMDPDSGSYEAPSIDSEFLASMRSSLFGSSVGGSSGMEEKKADGDDHRGRGSKYPKHSGMYSVMSDSVQDSISTHVSMASDDTDSILSSQATETTMSLSKNSAASYLVGKAAEDIERRMMIEDDSRNDFDDSSIVKFSLVGGRPPLPPAGQQVGILNLPGSPAKPKKKKKIYAREEGEWRKDRSWISQRALDRTARKIAEEAARQEQIKRQQEEDDFIGARIDTKEEEMERYFKKDDGAAMVQAVVDELRDLRKDENERKEQELHAIKRKDLVEKTNHYPEARLRVETRKVFDIFDGDASGQIGVDEFGDLMKELCLPMTKKELKALVKKLDEDGSGELDFEEFFVWYRDNHKEQKQGSLVEQMRLKATSYINASLGSTAKMEAKRILVSNETKDVVSLARHEFRTKRKPQFECMECHAAFIDKKSKKLHDKNVEEIHAQHALLHARATARHKLVDMARYRVTKGEAYPKFFVYPDDVPDHVELQVMDRPDMEVGRPLGVINKNTTAKALMRSGEKGTGDWLKIVYKNFEEAWVADKSRRPLKIHLVPMGVGEDSDDVKEEKRKLKIALSGKSEATVKKEEEERKLKEAETEAVEGVGEEEEEEEEYEEEEEVVNEMTGETTKVKVKKKRKKKKKKKGGGEEEKDKKGPIWPKTGHLEFFAVPRFYKISPKLGNGLELNVRAQPSISSPIVGFIIPTMCVKVQAQYGDWLQVRYKTFDNAWMLIRNQVHTLMVPCDRDISERAATSKVSPWDWTYDYILDKPTESHTTAGSRDALGTEAFEKAKEEKKSTSTKAKLGLTDQLTDDVVD</sequence>
<feature type="region of interest" description="Disordered" evidence="5">
    <location>
        <begin position="91"/>
        <end position="213"/>
    </location>
</feature>
<dbReference type="CDD" id="cd00051">
    <property type="entry name" value="EFh"/>
    <property type="match status" value="2"/>
</dbReference>
<feature type="compositionally biased region" description="Basic residues" evidence="5">
    <location>
        <begin position="124"/>
        <end position="133"/>
    </location>
</feature>
<keyword evidence="3" id="KW-0677">Repeat</keyword>
<dbReference type="PROSITE" id="PS50222">
    <property type="entry name" value="EF_HAND_2"/>
    <property type="match status" value="4"/>
</dbReference>
<dbReference type="SUPFAM" id="SSF52047">
    <property type="entry name" value="RNI-like"/>
    <property type="match status" value="1"/>
</dbReference>
<feature type="compositionally biased region" description="Basic and acidic residues" evidence="5">
    <location>
        <begin position="1837"/>
        <end position="1852"/>
    </location>
</feature>
<evidence type="ECO:0000256" key="4">
    <source>
        <dbReference type="ARBA" id="ARBA00022837"/>
    </source>
</evidence>
<dbReference type="Pfam" id="PF13516">
    <property type="entry name" value="LRR_6"/>
    <property type="match status" value="6"/>
</dbReference>
<dbReference type="InterPro" id="IPR018247">
    <property type="entry name" value="EF_Hand_1_Ca_BS"/>
</dbReference>
<feature type="compositionally biased region" description="Polar residues" evidence="5">
    <location>
        <begin position="1251"/>
        <end position="1260"/>
    </location>
</feature>
<keyword evidence="8" id="KW-1185">Reference proteome</keyword>
<dbReference type="GO" id="GO:0005634">
    <property type="term" value="C:nucleus"/>
    <property type="evidence" value="ECO:0007669"/>
    <property type="project" value="TreeGrafter"/>
</dbReference>
<dbReference type="InterPro" id="IPR001611">
    <property type="entry name" value="Leu-rich_rpt"/>
</dbReference>
<feature type="compositionally biased region" description="Basic and acidic residues" evidence="5">
    <location>
        <begin position="203"/>
        <end position="212"/>
    </location>
</feature>
<feature type="region of interest" description="Disordered" evidence="5">
    <location>
        <begin position="1408"/>
        <end position="1430"/>
    </location>
</feature>
<feature type="compositionally biased region" description="Acidic residues" evidence="5">
    <location>
        <begin position="1853"/>
        <end position="1876"/>
    </location>
</feature>
<feature type="compositionally biased region" description="Basic and acidic residues" evidence="5">
    <location>
        <begin position="2041"/>
        <end position="2051"/>
    </location>
</feature>
<dbReference type="Gene3D" id="2.60.40.10">
    <property type="entry name" value="Immunoglobulins"/>
    <property type="match status" value="1"/>
</dbReference>
<feature type="compositionally biased region" description="Basic and acidic residues" evidence="5">
    <location>
        <begin position="1900"/>
        <end position="1910"/>
    </location>
</feature>
<dbReference type="InterPro" id="IPR002048">
    <property type="entry name" value="EF_hand_dom"/>
</dbReference>
<accession>A0A9W7CKK2</accession>
<dbReference type="EMBL" id="BRXX01000345">
    <property type="protein sequence ID" value="GMI06329.1"/>
    <property type="molecule type" value="Genomic_DNA"/>
</dbReference>
<dbReference type="SMART" id="SM00054">
    <property type="entry name" value="EFh"/>
    <property type="match status" value="4"/>
</dbReference>
<dbReference type="Gene3D" id="1.10.238.10">
    <property type="entry name" value="EF-hand"/>
    <property type="match status" value="2"/>
</dbReference>
<feature type="domain" description="EF-hand" evidence="6">
    <location>
        <begin position="1545"/>
        <end position="1580"/>
    </location>
</feature>
<evidence type="ECO:0000259" key="6">
    <source>
        <dbReference type="PROSITE" id="PS50222"/>
    </source>
</evidence>
<gene>
    <name evidence="7" type="ORF">TrVE_jg7691</name>
</gene>
<feature type="domain" description="EF-hand" evidence="6">
    <location>
        <begin position="1581"/>
        <end position="1616"/>
    </location>
</feature>